<dbReference type="InterPro" id="IPR050832">
    <property type="entry name" value="Bact_Acetyltransf"/>
</dbReference>
<evidence type="ECO:0000256" key="2">
    <source>
        <dbReference type="ARBA" id="ARBA00023315"/>
    </source>
</evidence>
<keyword evidence="2" id="KW-0012">Acyltransferase</keyword>
<keyword evidence="5" id="KW-1185">Reference proteome</keyword>
<proteinExistence type="predicted"/>
<dbReference type="Proteomes" id="UP000678545">
    <property type="component" value="Unassembled WGS sequence"/>
</dbReference>
<dbReference type="RefSeq" id="WP_212675648.1">
    <property type="nucleotide sequence ID" value="NZ_JAGSPJ010000004.1"/>
</dbReference>
<feature type="domain" description="N-acetyltransferase" evidence="3">
    <location>
        <begin position="9"/>
        <end position="177"/>
    </location>
</feature>
<protein>
    <submittedName>
        <fullName evidence="4">GNAT family N-acetyltransferase</fullName>
    </submittedName>
</protein>
<organism evidence="4 5">
    <name type="scientific">Undibacterium fentianense</name>
    <dbReference type="NCBI Taxonomy" id="2828728"/>
    <lineage>
        <taxon>Bacteria</taxon>
        <taxon>Pseudomonadati</taxon>
        <taxon>Pseudomonadota</taxon>
        <taxon>Betaproteobacteria</taxon>
        <taxon>Burkholderiales</taxon>
        <taxon>Oxalobacteraceae</taxon>
        <taxon>Undibacterium</taxon>
    </lineage>
</organism>
<keyword evidence="1" id="KW-0808">Transferase</keyword>
<comment type="caution">
    <text evidence="4">The sequence shown here is derived from an EMBL/GenBank/DDBJ whole genome shotgun (WGS) entry which is preliminary data.</text>
</comment>
<dbReference type="InterPro" id="IPR016181">
    <property type="entry name" value="Acyl_CoA_acyltransferase"/>
</dbReference>
<sequence>MSLESSRPLSFRRACLVDAAALAALAEQTFVDTYSEQNDPEQIRTHCAKNFGIAQQSAEICDPKYAVILAFIGEALVGFAQVVKNPPPDSIAAERAVALYRYYVSKAWHGKGIAQALLLEVEAAAREFGANQIWLGMWEHNARALAYYQKVGFQHVGWMDYQFGDIVERDYVLLKSI</sequence>
<reference evidence="4" key="1">
    <citation type="submission" date="2021-04" db="EMBL/GenBank/DDBJ databases">
        <title>novel species isolated from subtropical streams in China.</title>
        <authorList>
            <person name="Lu H."/>
        </authorList>
    </citation>
    <scope>NUCLEOTIDE SEQUENCE</scope>
    <source>
        <strain evidence="4">FT137W</strain>
    </source>
</reference>
<dbReference type="SUPFAM" id="SSF55729">
    <property type="entry name" value="Acyl-CoA N-acyltransferases (Nat)"/>
    <property type="match status" value="1"/>
</dbReference>
<dbReference type="PANTHER" id="PTHR43877">
    <property type="entry name" value="AMINOALKYLPHOSPHONATE N-ACETYLTRANSFERASE-RELATED-RELATED"/>
    <property type="match status" value="1"/>
</dbReference>
<dbReference type="EMBL" id="JAGSPJ010000004">
    <property type="protein sequence ID" value="MBR7800519.1"/>
    <property type="molecule type" value="Genomic_DNA"/>
</dbReference>
<dbReference type="CDD" id="cd04301">
    <property type="entry name" value="NAT_SF"/>
    <property type="match status" value="1"/>
</dbReference>
<gene>
    <name evidence="4" type="ORF">KDM90_10980</name>
</gene>
<evidence type="ECO:0000313" key="4">
    <source>
        <dbReference type="EMBL" id="MBR7800519.1"/>
    </source>
</evidence>
<dbReference type="PROSITE" id="PS51186">
    <property type="entry name" value="GNAT"/>
    <property type="match status" value="1"/>
</dbReference>
<name>A0A941E4L1_9BURK</name>
<dbReference type="AlphaFoldDB" id="A0A941E4L1"/>
<dbReference type="Pfam" id="PF00583">
    <property type="entry name" value="Acetyltransf_1"/>
    <property type="match status" value="1"/>
</dbReference>
<evidence type="ECO:0000313" key="5">
    <source>
        <dbReference type="Proteomes" id="UP000678545"/>
    </source>
</evidence>
<dbReference type="Gene3D" id="3.40.630.30">
    <property type="match status" value="1"/>
</dbReference>
<dbReference type="InterPro" id="IPR000182">
    <property type="entry name" value="GNAT_dom"/>
</dbReference>
<accession>A0A941E4L1</accession>
<evidence type="ECO:0000256" key="1">
    <source>
        <dbReference type="ARBA" id="ARBA00022679"/>
    </source>
</evidence>
<evidence type="ECO:0000259" key="3">
    <source>
        <dbReference type="PROSITE" id="PS51186"/>
    </source>
</evidence>
<dbReference type="GO" id="GO:0016747">
    <property type="term" value="F:acyltransferase activity, transferring groups other than amino-acyl groups"/>
    <property type="evidence" value="ECO:0007669"/>
    <property type="project" value="InterPro"/>
</dbReference>